<feature type="domain" description="Exonuclease" evidence="5">
    <location>
        <begin position="15"/>
        <end position="223"/>
    </location>
</feature>
<dbReference type="OrthoDB" id="5970585at2759"/>
<proteinExistence type="predicted"/>
<keyword evidence="2" id="KW-0378">Hydrolase</keyword>
<feature type="region of interest" description="Disordered" evidence="4">
    <location>
        <begin position="317"/>
        <end position="339"/>
    </location>
</feature>
<dbReference type="Pfam" id="PF00929">
    <property type="entry name" value="RNase_T"/>
    <property type="match status" value="1"/>
</dbReference>
<dbReference type="Gene3D" id="3.30.420.10">
    <property type="entry name" value="Ribonuclease H-like superfamily/Ribonuclease H"/>
    <property type="match status" value="1"/>
</dbReference>
<dbReference type="SMART" id="SM00479">
    <property type="entry name" value="EXOIII"/>
    <property type="match status" value="1"/>
</dbReference>
<dbReference type="GO" id="GO:0003676">
    <property type="term" value="F:nucleic acid binding"/>
    <property type="evidence" value="ECO:0007669"/>
    <property type="project" value="InterPro"/>
</dbReference>
<dbReference type="EMBL" id="MU825398">
    <property type="protein sequence ID" value="KAJ7393236.1"/>
    <property type="molecule type" value="Genomic_DNA"/>
</dbReference>
<dbReference type="CDD" id="cd06127">
    <property type="entry name" value="DEDDh"/>
    <property type="match status" value="1"/>
</dbReference>
<dbReference type="SUPFAM" id="SSF53098">
    <property type="entry name" value="Ribonuclease H-like"/>
    <property type="match status" value="1"/>
</dbReference>
<dbReference type="AlphaFoldDB" id="A0A9X0DB71"/>
<keyword evidence="1" id="KW-0540">Nuclease</keyword>
<evidence type="ECO:0000313" key="6">
    <source>
        <dbReference type="EMBL" id="KAJ7393236.1"/>
    </source>
</evidence>
<keyword evidence="3" id="KW-0269">Exonuclease</keyword>
<name>A0A9X0DB71_9CNID</name>
<organism evidence="6 7">
    <name type="scientific">Desmophyllum pertusum</name>
    <dbReference type="NCBI Taxonomy" id="174260"/>
    <lineage>
        <taxon>Eukaryota</taxon>
        <taxon>Metazoa</taxon>
        <taxon>Cnidaria</taxon>
        <taxon>Anthozoa</taxon>
        <taxon>Hexacorallia</taxon>
        <taxon>Scleractinia</taxon>
        <taxon>Caryophylliina</taxon>
        <taxon>Caryophylliidae</taxon>
        <taxon>Desmophyllum</taxon>
    </lineage>
</organism>
<dbReference type="InterPro" id="IPR012337">
    <property type="entry name" value="RNaseH-like_sf"/>
</dbReference>
<evidence type="ECO:0000313" key="7">
    <source>
        <dbReference type="Proteomes" id="UP001163046"/>
    </source>
</evidence>
<evidence type="ECO:0000256" key="1">
    <source>
        <dbReference type="ARBA" id="ARBA00022722"/>
    </source>
</evidence>
<keyword evidence="7" id="KW-1185">Reference proteome</keyword>
<dbReference type="InterPro" id="IPR036397">
    <property type="entry name" value="RNaseH_sf"/>
</dbReference>
<accession>A0A9X0DB71</accession>
<dbReference type="PANTHER" id="PTHR30231:SF4">
    <property type="entry name" value="PROTEIN NEN2"/>
    <property type="match status" value="1"/>
</dbReference>
<dbReference type="GO" id="GO:0008408">
    <property type="term" value="F:3'-5' exonuclease activity"/>
    <property type="evidence" value="ECO:0007669"/>
    <property type="project" value="TreeGrafter"/>
</dbReference>
<dbReference type="Proteomes" id="UP001163046">
    <property type="component" value="Unassembled WGS sequence"/>
</dbReference>
<evidence type="ECO:0000256" key="2">
    <source>
        <dbReference type="ARBA" id="ARBA00022801"/>
    </source>
</evidence>
<sequence>MCSITVEPNQSVSPVYAILDIETTGMERKKDRIIQIGVVRVDNNVVTPWMAYVNPCTPRGEQRGAFRVHKISPDVLQGKPTFAEVAPKLCKFLENVEYIAGYNCISDWSFLMAEFDKLQGNEENKALMKKIKWIDLLRLGIKSFPGLGNYRSQTLLDKFSIRTKKAQSFHYQSSFKTEDQQESEEFTLFELGEINWEQAHHDAVCDSFSAHALLKKLLEKNGYADIADLVSNFPQCCIDTELFRILEVKWKERKTSNEELQPLAARAEKFYGTMPSLRGKTLEELSKEKIEAALFSGFERDERVCLIYRAAVLNKVAESQKRKADSPDESTNPKESKTE</sequence>
<protein>
    <recommendedName>
        <fullName evidence="5">Exonuclease domain-containing protein</fullName>
    </recommendedName>
</protein>
<feature type="compositionally biased region" description="Basic and acidic residues" evidence="4">
    <location>
        <begin position="318"/>
        <end position="339"/>
    </location>
</feature>
<comment type="caution">
    <text evidence="6">The sequence shown here is derived from an EMBL/GenBank/DDBJ whole genome shotgun (WGS) entry which is preliminary data.</text>
</comment>
<gene>
    <name evidence="6" type="ORF">OS493_006205</name>
</gene>
<evidence type="ECO:0000259" key="5">
    <source>
        <dbReference type="SMART" id="SM00479"/>
    </source>
</evidence>
<evidence type="ECO:0000256" key="4">
    <source>
        <dbReference type="SAM" id="MobiDB-lite"/>
    </source>
</evidence>
<dbReference type="PANTHER" id="PTHR30231">
    <property type="entry name" value="DNA POLYMERASE III SUBUNIT EPSILON"/>
    <property type="match status" value="1"/>
</dbReference>
<dbReference type="InterPro" id="IPR013520">
    <property type="entry name" value="Ribonucl_H"/>
</dbReference>
<evidence type="ECO:0000256" key="3">
    <source>
        <dbReference type="ARBA" id="ARBA00022839"/>
    </source>
</evidence>
<reference evidence="6" key="1">
    <citation type="submission" date="2023-01" db="EMBL/GenBank/DDBJ databases">
        <title>Genome assembly of the deep-sea coral Lophelia pertusa.</title>
        <authorList>
            <person name="Herrera S."/>
            <person name="Cordes E."/>
        </authorList>
    </citation>
    <scope>NUCLEOTIDE SEQUENCE</scope>
    <source>
        <strain evidence="6">USNM1676648</strain>
        <tissue evidence="6">Polyp</tissue>
    </source>
</reference>